<dbReference type="KEGG" id="pyr:P186_2852"/>
<evidence type="ECO:0000259" key="3">
    <source>
        <dbReference type="Pfam" id="PF16653"/>
    </source>
</evidence>
<dbReference type="Gene3D" id="3.40.50.720">
    <property type="entry name" value="NAD(P)-binding Rossmann-like Domain"/>
    <property type="match status" value="1"/>
</dbReference>
<dbReference type="InterPro" id="IPR032095">
    <property type="entry name" value="Sacchrp_dh-like_C"/>
</dbReference>
<reference evidence="4 5" key="1">
    <citation type="journal article" date="2012" name="J. Bacteriol.">
        <title>Complete genome sequence of strain 1860, a crenarchaeon of the genus pyrobaculum able to grow with various electron acceptors.</title>
        <authorList>
            <person name="Mardanov A.V."/>
            <person name="Gumerov V.M."/>
            <person name="Slobodkina G.B."/>
            <person name="Beletsky A.V."/>
            <person name="Bonch-Osmolovskaya E.A."/>
            <person name="Ravin N.V."/>
            <person name="Skryabin K.G."/>
        </authorList>
    </citation>
    <scope>NUCLEOTIDE SEQUENCE [LARGE SCALE GENOMIC DNA]</scope>
    <source>
        <strain evidence="4 5">1860</strain>
    </source>
</reference>
<dbReference type="SUPFAM" id="SSF51735">
    <property type="entry name" value="NAD(P)-binding Rossmann-fold domains"/>
    <property type="match status" value="1"/>
</dbReference>
<dbReference type="eggNOG" id="arCOG00243">
    <property type="taxonomic scope" value="Archaea"/>
</dbReference>
<dbReference type="AlphaFoldDB" id="G7VFM2"/>
<gene>
    <name evidence="4" type="ORF">P186_2852</name>
</gene>
<dbReference type="Pfam" id="PF03435">
    <property type="entry name" value="Sacchrp_dh_NADP"/>
    <property type="match status" value="1"/>
</dbReference>
<accession>G7VFM2</accession>
<dbReference type="STRING" id="1104324.P186_2852"/>
<name>G7VFM2_9CREN</name>
<dbReference type="InterPro" id="IPR051168">
    <property type="entry name" value="AASS"/>
</dbReference>
<feature type="domain" description="Saccharopine dehydrogenase-like C-terminal" evidence="3">
    <location>
        <begin position="109"/>
        <end position="338"/>
    </location>
</feature>
<sequence>MGRFVKVLLMGCGHIGRYIYEALSPRHEVVAVDKGGACPEAPAQDALEVAVGGYDLVINALPGSVAYKASRRALEAGVDVVDVSFYAEDPFSLDEVARRAGARYIPDAGVAPGLSNVLAGRIVADLGRVDELGIYVGGIPERPVGPLGYSITWSPTDLIEEYTRPARVKRGGQVAAVDPLSDVELVHSPLGLLEAFYTDGLRTLLKTLDVPNMYEKTLRWPGHLEKIKLLRDLGFMSEEGDPQPRLVTARLLARLKFDVRDVVYMRVVGAGGERKIQYEVLARPRERWTAMQIAAGSVAVGMIYVVKDLEPGVTPPEYIGMSNRLFPRLIATLKQQGVEIVQEVVERRAL</sequence>
<evidence type="ECO:0000313" key="5">
    <source>
        <dbReference type="Proteomes" id="UP000005867"/>
    </source>
</evidence>
<dbReference type="BioCyc" id="PSP1104324:GJSN-2790-MONOMER"/>
<dbReference type="Proteomes" id="UP000005867">
    <property type="component" value="Chromosome"/>
</dbReference>
<dbReference type="GO" id="GO:0016491">
    <property type="term" value="F:oxidoreductase activity"/>
    <property type="evidence" value="ECO:0007669"/>
    <property type="project" value="UniProtKB-KW"/>
</dbReference>
<evidence type="ECO:0000259" key="2">
    <source>
        <dbReference type="Pfam" id="PF03435"/>
    </source>
</evidence>
<dbReference type="EMBL" id="CP003098">
    <property type="protein sequence ID" value="AET34228.1"/>
    <property type="molecule type" value="Genomic_DNA"/>
</dbReference>
<keyword evidence="5" id="KW-1185">Reference proteome</keyword>
<evidence type="ECO:0000256" key="1">
    <source>
        <dbReference type="ARBA" id="ARBA00023002"/>
    </source>
</evidence>
<dbReference type="PANTHER" id="PTHR11133">
    <property type="entry name" value="SACCHAROPINE DEHYDROGENASE"/>
    <property type="match status" value="1"/>
</dbReference>
<protein>
    <submittedName>
        <fullName evidence="4">Saccharopine dehydrogenase, conjectural</fullName>
    </submittedName>
</protein>
<proteinExistence type="predicted"/>
<dbReference type="Pfam" id="PF16653">
    <property type="entry name" value="Sacchrp_dh_C"/>
    <property type="match status" value="1"/>
</dbReference>
<dbReference type="InterPro" id="IPR036291">
    <property type="entry name" value="NAD(P)-bd_dom_sf"/>
</dbReference>
<keyword evidence="1" id="KW-0560">Oxidoreductase</keyword>
<organism evidence="4 5">
    <name type="scientific">Pyrobaculum ferrireducens</name>
    <dbReference type="NCBI Taxonomy" id="1104324"/>
    <lineage>
        <taxon>Archaea</taxon>
        <taxon>Thermoproteota</taxon>
        <taxon>Thermoprotei</taxon>
        <taxon>Thermoproteales</taxon>
        <taxon>Thermoproteaceae</taxon>
        <taxon>Pyrobaculum</taxon>
    </lineage>
</organism>
<feature type="domain" description="Saccharopine dehydrogenase NADP binding" evidence="2">
    <location>
        <begin position="8"/>
        <end position="102"/>
    </location>
</feature>
<evidence type="ECO:0000313" key="4">
    <source>
        <dbReference type="EMBL" id="AET34228.1"/>
    </source>
</evidence>
<dbReference type="PANTHER" id="PTHR11133:SF22">
    <property type="entry name" value="ALPHA-AMINOADIPIC SEMIALDEHYDE SYNTHASE, MITOCHONDRIAL"/>
    <property type="match status" value="1"/>
</dbReference>
<dbReference type="HOGENOM" id="CLU_032858_3_0_2"/>
<dbReference type="Gene3D" id="3.30.360.10">
    <property type="entry name" value="Dihydrodipicolinate Reductase, domain 2"/>
    <property type="match status" value="1"/>
</dbReference>
<dbReference type="InterPro" id="IPR005097">
    <property type="entry name" value="Sacchrp_dh_NADP-bd"/>
</dbReference>
<dbReference type="SUPFAM" id="SSF55347">
    <property type="entry name" value="Glyceraldehyde-3-phosphate dehydrogenase-like, C-terminal domain"/>
    <property type="match status" value="1"/>
</dbReference>